<reference evidence="2" key="1">
    <citation type="submission" date="2023-03" db="EMBL/GenBank/DDBJ databases">
        <title>Massive genome expansion in bonnet fungi (Mycena s.s.) driven by repeated elements and novel gene families across ecological guilds.</title>
        <authorList>
            <consortium name="Lawrence Berkeley National Laboratory"/>
            <person name="Harder C.B."/>
            <person name="Miyauchi S."/>
            <person name="Viragh M."/>
            <person name="Kuo A."/>
            <person name="Thoen E."/>
            <person name="Andreopoulos B."/>
            <person name="Lu D."/>
            <person name="Skrede I."/>
            <person name="Drula E."/>
            <person name="Henrissat B."/>
            <person name="Morin E."/>
            <person name="Kohler A."/>
            <person name="Barry K."/>
            <person name="LaButti K."/>
            <person name="Morin E."/>
            <person name="Salamov A."/>
            <person name="Lipzen A."/>
            <person name="Mereny Z."/>
            <person name="Hegedus B."/>
            <person name="Baldrian P."/>
            <person name="Stursova M."/>
            <person name="Weitz H."/>
            <person name="Taylor A."/>
            <person name="Grigoriev I.V."/>
            <person name="Nagy L.G."/>
            <person name="Martin F."/>
            <person name="Kauserud H."/>
        </authorList>
    </citation>
    <scope>NUCLEOTIDE SEQUENCE</scope>
    <source>
        <strain evidence="2">9284</strain>
    </source>
</reference>
<dbReference type="EMBL" id="JARKIF010000002">
    <property type="protein sequence ID" value="KAJ7646562.1"/>
    <property type="molecule type" value="Genomic_DNA"/>
</dbReference>
<evidence type="ECO:0008006" key="4">
    <source>
        <dbReference type="Google" id="ProtNLM"/>
    </source>
</evidence>
<comment type="caution">
    <text evidence="2">The sequence shown here is derived from an EMBL/GenBank/DDBJ whole genome shotgun (WGS) entry which is preliminary data.</text>
</comment>
<proteinExistence type="predicted"/>
<sequence length="600" mass="66951">MHSPFTTKLGTNYSPNDAEISEIEDLLVVPLLRLKQLDDGIAELQTALGKLKQERDDLGTFVNAHKALISPVRRLPLDIVQEIFVACLPTHRNCVMTAKEAPVLLGRICSAWRAISLSTPRLWASLHVVEPTHRHRHILNDKVTQRLEVVKTWLDRSGQCPLSISVDGPSHFHDISAFTSLFLRQLLPFAARWEDIALVAPTPALQELCSLRETDVPMLKRVSFLHHHHQSPEGFDWDRLAILGGERISSFEVAGTVFKPVELHVRWSQLTAFSMSGDPWAISESITLSCDTILAVITMCPALQRCAVIIDDRRPDAEPTTAPFELANLHTLEVFCNGSVDSVFKHFLRRLSFPQLRTFNLRGNASFDGVWETQSVDVLGQFFSELTKLEQFSIDRAVFIERSLVEVLSKLPPTLHDLRIDNFPWGDPDDAILSILAPSLPPFPCPGLQSLTITNCRNMGDDAVVYFVATRMVLASQGSGSGGVTPLKRIRIKFQRPLERDVMPDLRPFIEGGLKVSIQHASSHQSSPWRGLSDLPNTRPRFPGQAGQDWYRSPCHPSILYRGRALPAFTQSSPWVKGGECVASDDFTRDDPKVGGGKVL</sequence>
<evidence type="ECO:0000313" key="2">
    <source>
        <dbReference type="EMBL" id="KAJ7646562.1"/>
    </source>
</evidence>
<evidence type="ECO:0000313" key="3">
    <source>
        <dbReference type="Proteomes" id="UP001221142"/>
    </source>
</evidence>
<keyword evidence="3" id="KW-1185">Reference proteome</keyword>
<dbReference type="Gene3D" id="3.80.10.10">
    <property type="entry name" value="Ribonuclease Inhibitor"/>
    <property type="match status" value="1"/>
</dbReference>
<dbReference type="AlphaFoldDB" id="A0AAD7FVW5"/>
<dbReference type="InterPro" id="IPR032675">
    <property type="entry name" value="LRR_dom_sf"/>
</dbReference>
<evidence type="ECO:0000256" key="1">
    <source>
        <dbReference type="SAM" id="MobiDB-lite"/>
    </source>
</evidence>
<organism evidence="2 3">
    <name type="scientific">Roridomyces roridus</name>
    <dbReference type="NCBI Taxonomy" id="1738132"/>
    <lineage>
        <taxon>Eukaryota</taxon>
        <taxon>Fungi</taxon>
        <taxon>Dikarya</taxon>
        <taxon>Basidiomycota</taxon>
        <taxon>Agaricomycotina</taxon>
        <taxon>Agaricomycetes</taxon>
        <taxon>Agaricomycetidae</taxon>
        <taxon>Agaricales</taxon>
        <taxon>Marasmiineae</taxon>
        <taxon>Mycenaceae</taxon>
        <taxon>Roridomyces</taxon>
    </lineage>
</organism>
<gene>
    <name evidence="2" type="ORF">FB45DRAFT_998046</name>
</gene>
<accession>A0AAD7FVW5</accession>
<dbReference type="Proteomes" id="UP001221142">
    <property type="component" value="Unassembled WGS sequence"/>
</dbReference>
<dbReference type="SUPFAM" id="SSF52047">
    <property type="entry name" value="RNI-like"/>
    <property type="match status" value="1"/>
</dbReference>
<name>A0AAD7FVW5_9AGAR</name>
<feature type="region of interest" description="Disordered" evidence="1">
    <location>
        <begin position="524"/>
        <end position="548"/>
    </location>
</feature>
<protein>
    <recommendedName>
        <fullName evidence="4">F-box domain-containing protein</fullName>
    </recommendedName>
</protein>